<evidence type="ECO:0000313" key="2">
    <source>
        <dbReference type="EMBL" id="RJF89410.1"/>
    </source>
</evidence>
<proteinExistence type="predicted"/>
<name>A0A418WHC6_9PROT</name>
<evidence type="ECO:0000313" key="3">
    <source>
        <dbReference type="Proteomes" id="UP000284605"/>
    </source>
</evidence>
<dbReference type="AlphaFoldDB" id="A0A418WHC6"/>
<dbReference type="EMBL" id="QYUK01000011">
    <property type="protein sequence ID" value="RJF89410.1"/>
    <property type="molecule type" value="Genomic_DNA"/>
</dbReference>
<feature type="signal peptide" evidence="1">
    <location>
        <begin position="1"/>
        <end position="27"/>
    </location>
</feature>
<dbReference type="Proteomes" id="UP000284605">
    <property type="component" value="Unassembled WGS sequence"/>
</dbReference>
<dbReference type="OrthoDB" id="9763101at2"/>
<accession>A0A418WHC6</accession>
<sequence length="589" mass="65300">MTKSHYHRGACAAAALTALAATTPAVAADITFSGFVRQEVAVSLSDDGNPFNTQSSKYNGVTVPLNPLLDGLPTSATRSVRTTDNDFNLFATRLELNSTATLTPEVSAQVKLRAYYDWNLYDDNGDTSFFAVPIRGGDRGSLLEVSGREYMVDLPVAFVDYASGPLLIRAGNQQIAWGESLFFRVLDLPNGLDLRRHLILDPAAEEYADKRVPALGVRVSYQVTEEWEIDTFVQQFNPSITANPSTPYNAIPDQFTVHDRYDWVDGSWNVGGRLRGQLGDLGLQFVALSRRNPDGIYRWTKSGVTTDLPGMAGSGAVLAQTPFEVDPATGVVSAREWFDYASMVRLNGTTALNSAVDDFQPFTSLIGAFNVGDDHALAGRELDTFFALPGGLRGHIERYYPYENVFGFGANYIFTDEPDTLFDQLIARVEMSYTPDKKFTDPSLSQEPLESDEWTLALVFEKYYRFSPDYPATYMVLQYLHKSDSDLFGRSLEGYGGSIERDATGVDGYNALALAVQQPSPSLEWRFDLSVLYDLRGGAMFQPGVKWKPDGDWQVDLYATLFATDDDNRNALSTVDYADEAFLRVTRQF</sequence>
<gene>
    <name evidence="2" type="ORF">D3874_22560</name>
</gene>
<reference evidence="2 3" key="1">
    <citation type="submission" date="2018-09" db="EMBL/GenBank/DDBJ databases">
        <authorList>
            <person name="Zhu H."/>
        </authorList>
    </citation>
    <scope>NUCLEOTIDE SEQUENCE [LARGE SCALE GENOMIC DNA]</scope>
    <source>
        <strain evidence="2 3">K1W22B-8</strain>
    </source>
</reference>
<dbReference type="RefSeq" id="WP_119781213.1">
    <property type="nucleotide sequence ID" value="NZ_QYUK01000011.1"/>
</dbReference>
<comment type="caution">
    <text evidence="2">The sequence shown here is derived from an EMBL/GenBank/DDBJ whole genome shotgun (WGS) entry which is preliminary data.</text>
</comment>
<organism evidence="2 3">
    <name type="scientific">Oleomonas cavernae</name>
    <dbReference type="NCBI Taxonomy" id="2320859"/>
    <lineage>
        <taxon>Bacteria</taxon>
        <taxon>Pseudomonadati</taxon>
        <taxon>Pseudomonadota</taxon>
        <taxon>Alphaproteobacteria</taxon>
        <taxon>Acetobacterales</taxon>
        <taxon>Acetobacteraceae</taxon>
        <taxon>Oleomonas</taxon>
    </lineage>
</organism>
<feature type="chain" id="PRO_5019039761" evidence="1">
    <location>
        <begin position="28"/>
        <end position="589"/>
    </location>
</feature>
<evidence type="ECO:0000256" key="1">
    <source>
        <dbReference type="SAM" id="SignalP"/>
    </source>
</evidence>
<dbReference type="Pfam" id="PF06980">
    <property type="entry name" value="DUF1302"/>
    <property type="match status" value="1"/>
</dbReference>
<keyword evidence="1" id="KW-0732">Signal</keyword>
<protein>
    <submittedName>
        <fullName evidence="2">DUF1302 family protein</fullName>
    </submittedName>
</protein>
<keyword evidence="3" id="KW-1185">Reference proteome</keyword>
<dbReference type="InterPro" id="IPR010727">
    <property type="entry name" value="DUF1302"/>
</dbReference>